<dbReference type="InterPro" id="IPR029063">
    <property type="entry name" value="SAM-dependent_MTases_sf"/>
</dbReference>
<dbReference type="EMBL" id="LFTY01000002">
    <property type="protein sequence ID" value="KMW57524.1"/>
    <property type="molecule type" value="Genomic_DNA"/>
</dbReference>
<gene>
    <name evidence="1" type="ORF">AIOL_002489</name>
</gene>
<dbReference type="PATRIC" id="fig|1675527.3.peg.2612"/>
<protein>
    <submittedName>
        <fullName evidence="1">Uncharacterized protein</fullName>
    </submittedName>
</protein>
<dbReference type="RefSeq" id="WP_235438995.1">
    <property type="nucleotide sequence ID" value="NZ_LFTY01000002.1"/>
</dbReference>
<comment type="caution">
    <text evidence="1">The sequence shown here is derived from an EMBL/GenBank/DDBJ whole genome shotgun (WGS) entry which is preliminary data.</text>
</comment>
<name>A0A0J9E6T4_9RHOB</name>
<organism evidence="1 2">
    <name type="scientific">Candidatus Rhodobacter oscarellae</name>
    <dbReference type="NCBI Taxonomy" id="1675527"/>
    <lineage>
        <taxon>Bacteria</taxon>
        <taxon>Pseudomonadati</taxon>
        <taxon>Pseudomonadota</taxon>
        <taxon>Alphaproteobacteria</taxon>
        <taxon>Rhodobacterales</taxon>
        <taxon>Rhodobacter group</taxon>
        <taxon>Rhodobacter</taxon>
    </lineage>
</organism>
<dbReference type="STRING" id="1675527.AIOL_002489"/>
<dbReference type="Gene3D" id="3.40.50.150">
    <property type="entry name" value="Vaccinia Virus protein VP39"/>
    <property type="match status" value="1"/>
</dbReference>
<keyword evidence="2" id="KW-1185">Reference proteome</keyword>
<accession>A0A0J9E6T4</accession>
<proteinExistence type="predicted"/>
<reference evidence="1 2" key="1">
    <citation type="submission" date="2015-06" db="EMBL/GenBank/DDBJ databases">
        <title>Draft genome sequence of an Alphaproteobacteria species associated to the Mediterranean sponge Oscarella lobularis.</title>
        <authorList>
            <person name="Jourda C."/>
            <person name="Santini S."/>
            <person name="Claverie J.-M."/>
        </authorList>
    </citation>
    <scope>NUCLEOTIDE SEQUENCE [LARGE SCALE GENOMIC DNA]</scope>
    <source>
        <strain evidence="1">IGS</strain>
    </source>
</reference>
<evidence type="ECO:0000313" key="2">
    <source>
        <dbReference type="Proteomes" id="UP000037178"/>
    </source>
</evidence>
<sequence>MSTAKDIADRVAAAGYETVATRRVSDQAWEAYYDPIDARIALLRPGASEELAAVLDEAEREAALWRAHSHETGYLLSVVRPA</sequence>
<dbReference type="Proteomes" id="UP000037178">
    <property type="component" value="Unassembled WGS sequence"/>
</dbReference>
<dbReference type="AlphaFoldDB" id="A0A0J9E6T4"/>
<evidence type="ECO:0000313" key="1">
    <source>
        <dbReference type="EMBL" id="KMW57524.1"/>
    </source>
</evidence>